<reference evidence="4" key="1">
    <citation type="journal article" date="2020" name="mSystems">
        <title>Genome- and Community-Level Interaction Insights into Carbon Utilization and Element Cycling Functions of Hydrothermarchaeota in Hydrothermal Sediment.</title>
        <authorList>
            <person name="Zhou Z."/>
            <person name="Liu Y."/>
            <person name="Xu W."/>
            <person name="Pan J."/>
            <person name="Luo Z.H."/>
            <person name="Li M."/>
        </authorList>
    </citation>
    <scope>NUCLEOTIDE SEQUENCE [LARGE SCALE GENOMIC DNA]</scope>
    <source>
        <strain evidence="4">SpSt-381</strain>
    </source>
</reference>
<dbReference type="PANTHER" id="PTHR43405">
    <property type="entry name" value="GLYCOSYL HYDROLASE DIGH"/>
    <property type="match status" value="1"/>
</dbReference>
<accession>A0A832I6E8</accession>
<feature type="chain" id="PRO_5032982698" description="Glycosyl hydrolase-like 10 domain-containing protein" evidence="2">
    <location>
        <begin position="33"/>
        <end position="408"/>
    </location>
</feature>
<evidence type="ECO:0000256" key="2">
    <source>
        <dbReference type="SAM" id="SignalP"/>
    </source>
</evidence>
<dbReference type="InterPro" id="IPR003790">
    <property type="entry name" value="GHL10"/>
</dbReference>
<dbReference type="Pfam" id="PF02638">
    <property type="entry name" value="GHL10"/>
    <property type="match status" value="1"/>
</dbReference>
<proteinExistence type="predicted"/>
<organism evidence="4">
    <name type="scientific">Eiseniibacteriota bacterium</name>
    <dbReference type="NCBI Taxonomy" id="2212470"/>
    <lineage>
        <taxon>Bacteria</taxon>
        <taxon>Candidatus Eiseniibacteriota</taxon>
    </lineage>
</organism>
<dbReference type="Gene3D" id="3.20.20.80">
    <property type="entry name" value="Glycosidases"/>
    <property type="match status" value="1"/>
</dbReference>
<evidence type="ECO:0000256" key="1">
    <source>
        <dbReference type="ARBA" id="ARBA00022729"/>
    </source>
</evidence>
<name>A0A832I6E8_UNCEI</name>
<protein>
    <recommendedName>
        <fullName evidence="3">Glycosyl hydrolase-like 10 domain-containing protein</fullName>
    </recommendedName>
</protein>
<dbReference type="SUPFAM" id="SSF51445">
    <property type="entry name" value="(Trans)glycosidases"/>
    <property type="match status" value="1"/>
</dbReference>
<dbReference type="InterPro" id="IPR006311">
    <property type="entry name" value="TAT_signal"/>
</dbReference>
<dbReference type="AlphaFoldDB" id="A0A832I6E8"/>
<feature type="domain" description="Glycosyl hydrolase-like 10" evidence="3">
    <location>
        <begin position="72"/>
        <end position="331"/>
    </location>
</feature>
<gene>
    <name evidence="4" type="ORF">ENR23_12675</name>
</gene>
<dbReference type="PROSITE" id="PS51318">
    <property type="entry name" value="TAT"/>
    <property type="match status" value="1"/>
</dbReference>
<evidence type="ECO:0000259" key="3">
    <source>
        <dbReference type="Pfam" id="PF02638"/>
    </source>
</evidence>
<keyword evidence="1 2" id="KW-0732">Signal</keyword>
<evidence type="ECO:0000313" key="4">
    <source>
        <dbReference type="EMBL" id="HGZ44245.1"/>
    </source>
</evidence>
<feature type="signal peptide" evidence="2">
    <location>
        <begin position="1"/>
        <end position="32"/>
    </location>
</feature>
<sequence>MRSPMTRVRTLAARATMVAAAFAAAATAPARAAAPTDATPSPAPIAGDAPRRPVDYLWVVRTSLLEPAAVESVVARAQAMGVRGLLVQVVGRGDAYYRSELLPRPEALRLEGYDPLGHLLPLAHAAGLEVHAWVNGLLVWSGPRPPRDPRHVLNAHPEWVARLRDGRRLSALSARARARLGLEGVFLAPAHPGVRTWLARVVREVATRYPVDGVHLDYVRQPGVEVGFDPTTRALFALRHGADPARFAVLPAAERAALEARWRHFQREQITALVAEVRDSLAAARPGLPLSAAVLADTATAHRVNAQPWGDWLRDGLLDRVFVMCYAPDVQIVLDQLVAYAGRHGTGGRLVPGIAAYNTPPAAAAAKILGARALGFPALALYSYDTLTAQPDYWRRLRDGIAAHAAPR</sequence>
<dbReference type="EMBL" id="DSQF01000025">
    <property type="protein sequence ID" value="HGZ44245.1"/>
    <property type="molecule type" value="Genomic_DNA"/>
</dbReference>
<dbReference type="PANTHER" id="PTHR43405:SF1">
    <property type="entry name" value="GLYCOSYL HYDROLASE DIGH"/>
    <property type="match status" value="1"/>
</dbReference>
<dbReference type="InterPro" id="IPR017853">
    <property type="entry name" value="GH"/>
</dbReference>
<comment type="caution">
    <text evidence="4">The sequence shown here is derived from an EMBL/GenBank/DDBJ whole genome shotgun (WGS) entry which is preliminary data.</text>
</comment>
<dbReference type="InterPro" id="IPR052177">
    <property type="entry name" value="Divisome_Glycosyl_Hydrolase"/>
</dbReference>